<sequence>MIDPIAAGTSPAAAPAPSPSRLGLHAIACAVFGAGFVAITLESVAAALIWSLASMARLPAGTLYSLEAVCLVVTLAGGFWLARHALGLAAARARGALV</sequence>
<accession>A0A4V3RZ41</accession>
<name>A0A4V3RZ41_9PROT</name>
<keyword evidence="1" id="KW-1133">Transmembrane helix</keyword>
<proteinExistence type="predicted"/>
<dbReference type="EMBL" id="SRXV01000002">
    <property type="protein sequence ID" value="TGY92789.1"/>
    <property type="molecule type" value="Genomic_DNA"/>
</dbReference>
<reference evidence="2 3" key="1">
    <citation type="journal article" date="2013" name="Int. J. Syst. Evol. Microbiol.">
        <title>Marinicauda pacifica gen. nov., sp. nov., a prosthecate alphaproteobacterium of the family Hyphomonadaceae isolated from deep seawater.</title>
        <authorList>
            <person name="Zhang X.Y."/>
            <person name="Li G.W."/>
            <person name="Wang C.S."/>
            <person name="Zhang Y.J."/>
            <person name="Xu X.W."/>
            <person name="Li H."/>
            <person name="Liu A."/>
            <person name="Liu C."/>
            <person name="Xie B.B."/>
            <person name="Qin Q.L."/>
            <person name="Xu Z."/>
            <person name="Chen X.L."/>
            <person name="Zhou B.C."/>
            <person name="Zhang Y.Z."/>
        </authorList>
    </citation>
    <scope>NUCLEOTIDE SEQUENCE [LARGE SCALE GENOMIC DNA]</scope>
    <source>
        <strain evidence="2 3">P-1 km-3</strain>
    </source>
</reference>
<evidence type="ECO:0000313" key="3">
    <source>
        <dbReference type="Proteomes" id="UP000305451"/>
    </source>
</evidence>
<evidence type="ECO:0000313" key="2">
    <source>
        <dbReference type="EMBL" id="TGY92789.1"/>
    </source>
</evidence>
<keyword evidence="3" id="KW-1185">Reference proteome</keyword>
<gene>
    <name evidence="2" type="ORF">E5162_06860</name>
</gene>
<dbReference type="RefSeq" id="WP_135944288.1">
    <property type="nucleotide sequence ID" value="NZ_BMEI01000002.1"/>
</dbReference>
<dbReference type="Proteomes" id="UP000305451">
    <property type="component" value="Unassembled WGS sequence"/>
</dbReference>
<protein>
    <submittedName>
        <fullName evidence="2">Uncharacterized protein</fullName>
    </submittedName>
</protein>
<comment type="caution">
    <text evidence="2">The sequence shown here is derived from an EMBL/GenBank/DDBJ whole genome shotgun (WGS) entry which is preliminary data.</text>
</comment>
<keyword evidence="1" id="KW-0472">Membrane</keyword>
<evidence type="ECO:0000256" key="1">
    <source>
        <dbReference type="SAM" id="Phobius"/>
    </source>
</evidence>
<organism evidence="2 3">
    <name type="scientific">Marinicauda pacifica</name>
    <dbReference type="NCBI Taxonomy" id="1133559"/>
    <lineage>
        <taxon>Bacteria</taxon>
        <taxon>Pseudomonadati</taxon>
        <taxon>Pseudomonadota</taxon>
        <taxon>Alphaproteobacteria</taxon>
        <taxon>Maricaulales</taxon>
        <taxon>Maricaulaceae</taxon>
        <taxon>Marinicauda</taxon>
    </lineage>
</organism>
<feature type="transmembrane region" description="Helical" evidence="1">
    <location>
        <begin position="62"/>
        <end position="82"/>
    </location>
</feature>
<dbReference type="AlphaFoldDB" id="A0A4V3RZ41"/>
<feature type="transmembrane region" description="Helical" evidence="1">
    <location>
        <begin position="24"/>
        <end position="50"/>
    </location>
</feature>
<keyword evidence="1" id="KW-0812">Transmembrane</keyword>